<dbReference type="STRING" id="1332080.ATN00_10485"/>
<dbReference type="AlphaFoldDB" id="A0A0S3EYZ0"/>
<proteinExistence type="predicted"/>
<evidence type="ECO:0000313" key="3">
    <source>
        <dbReference type="Proteomes" id="UP000056968"/>
    </source>
</evidence>
<name>A0A0S3EYZ0_9SPHN</name>
<dbReference type="PROSITE" id="PS50883">
    <property type="entry name" value="EAL"/>
    <property type="match status" value="1"/>
</dbReference>
<organism evidence="2 3">
    <name type="scientific">Sphingobium baderi</name>
    <dbReference type="NCBI Taxonomy" id="1332080"/>
    <lineage>
        <taxon>Bacteria</taxon>
        <taxon>Pseudomonadati</taxon>
        <taxon>Pseudomonadota</taxon>
        <taxon>Alphaproteobacteria</taxon>
        <taxon>Sphingomonadales</taxon>
        <taxon>Sphingomonadaceae</taxon>
        <taxon>Sphingobium</taxon>
    </lineage>
</organism>
<keyword evidence="3" id="KW-1185">Reference proteome</keyword>
<accession>A0A0S3EYZ0</accession>
<dbReference type="Proteomes" id="UP000056968">
    <property type="component" value="Chromosome"/>
</dbReference>
<evidence type="ECO:0000313" key="2">
    <source>
        <dbReference type="EMBL" id="ALR20663.1"/>
    </source>
</evidence>
<dbReference type="InterPro" id="IPR035919">
    <property type="entry name" value="EAL_sf"/>
</dbReference>
<dbReference type="SUPFAM" id="SSF141868">
    <property type="entry name" value="EAL domain-like"/>
    <property type="match status" value="1"/>
</dbReference>
<dbReference type="InterPro" id="IPR050706">
    <property type="entry name" value="Cyclic-di-GMP_PDE-like"/>
</dbReference>
<feature type="domain" description="EAL" evidence="1">
    <location>
        <begin position="171"/>
        <end position="424"/>
    </location>
</feature>
<dbReference type="GO" id="GO:0071111">
    <property type="term" value="F:cyclic-guanylate-specific phosphodiesterase activity"/>
    <property type="evidence" value="ECO:0007669"/>
    <property type="project" value="InterPro"/>
</dbReference>
<reference evidence="2 3" key="1">
    <citation type="submission" date="2015-11" db="EMBL/GenBank/DDBJ databases">
        <title>A Two-component Flavoprotein Monooxygenase System MeaXY Responsible for para-Hydroxylation of 2-Methyl-6-ethylaniline and 2,6-Diethylaniline in Sphingobium baderi DE-13.</title>
        <authorList>
            <person name="Cheng M."/>
            <person name="Meng Q."/>
            <person name="Yang Y."/>
            <person name="Chu C."/>
            <person name="Yan X."/>
            <person name="He J."/>
            <person name="Li S."/>
        </authorList>
    </citation>
    <scope>NUCLEOTIDE SEQUENCE [LARGE SCALE GENOMIC DNA]</scope>
    <source>
        <strain evidence="2 3">DE-13</strain>
    </source>
</reference>
<dbReference type="KEGG" id="sbd:ATN00_10485"/>
<dbReference type="Gene3D" id="3.20.20.450">
    <property type="entry name" value="EAL domain"/>
    <property type="match status" value="1"/>
</dbReference>
<evidence type="ECO:0000259" key="1">
    <source>
        <dbReference type="PROSITE" id="PS50883"/>
    </source>
</evidence>
<gene>
    <name evidence="2" type="ORF">ATN00_10485</name>
</gene>
<dbReference type="InterPro" id="IPR001633">
    <property type="entry name" value="EAL_dom"/>
</dbReference>
<dbReference type="SMART" id="SM00052">
    <property type="entry name" value="EAL"/>
    <property type="match status" value="1"/>
</dbReference>
<dbReference type="PANTHER" id="PTHR33121">
    <property type="entry name" value="CYCLIC DI-GMP PHOSPHODIESTERASE PDEF"/>
    <property type="match status" value="1"/>
</dbReference>
<dbReference type="CDD" id="cd01948">
    <property type="entry name" value="EAL"/>
    <property type="match status" value="1"/>
</dbReference>
<dbReference type="PANTHER" id="PTHR33121:SF79">
    <property type="entry name" value="CYCLIC DI-GMP PHOSPHODIESTERASE PDED-RELATED"/>
    <property type="match status" value="1"/>
</dbReference>
<protein>
    <recommendedName>
        <fullName evidence="1">EAL domain-containing protein</fullName>
    </recommendedName>
</protein>
<sequence>MASVAVHFIFRIDNYPHLLRAYGAEVARSALAELYQIFADSIRDDGLVTTESDGRLEVLLWNHTLLGEQPLAKACDNWIHSFCSAIAMVPLDCSGERLLLSVSGAWAGADLGKHDEPGAPASSALHALERIRFPGDAPGHGEAWKEHYRADMEAAAELFGAIEADESTDASISIEASIRFSPARHDSREVALAWQPVSGVGGAVGILYHECLIRLISSDGKSHPPGGLPEALERLGLVRALDHYVIKAVIAELEQQPDVTLGVNISAHSTRFDGWWQDIAQRLARNRRVAQRLVIEITETTPIPSISEATTFASRMRSLGCMIAIDDFGTGFASIRQLLALKPDIAKIDRLFVARAARSVQDRTAFMHLVGLANALVPLVIVEGIENDDQCQLALEAGAQWQQGYHHGDPGLTRRWRWGAESTGFSGSLNELLTNASVVGWSS</sequence>
<dbReference type="EMBL" id="CP013264">
    <property type="protein sequence ID" value="ALR20663.1"/>
    <property type="molecule type" value="Genomic_DNA"/>
</dbReference>
<dbReference type="Pfam" id="PF00563">
    <property type="entry name" value="EAL"/>
    <property type="match status" value="1"/>
</dbReference>